<evidence type="ECO:0000313" key="2">
    <source>
        <dbReference type="Proteomes" id="UP000194837"/>
    </source>
</evidence>
<proteinExistence type="predicted"/>
<dbReference type="AlphaFoldDB" id="A0A251Y911"/>
<sequence>MAIGQVIQAARRASGLSQRELSSISGVAQSTVSEVESGHRVPSVATVERLLRSTGHQLVAIPTRRSDAAAAAEGIARSLSSRRGDHAVRHFIQLADDLAAEHASVRFALAIAEPAPTGAEHWDAAIAALVEHRLQEEGLPVPAWVASDERRLADEWTFGSGRYIIPVDRDRVPEAFLRHGVLLDADTLVSV</sequence>
<gene>
    <name evidence="1" type="ORF">BFL34_01568</name>
</gene>
<dbReference type="GO" id="GO:0003677">
    <property type="term" value="F:DNA binding"/>
    <property type="evidence" value="ECO:0007669"/>
    <property type="project" value="UniProtKB-KW"/>
</dbReference>
<dbReference type="EMBL" id="MDJW01000008">
    <property type="protein sequence ID" value="OUE20750.1"/>
    <property type="molecule type" value="Genomic_DNA"/>
</dbReference>
<reference evidence="1 2" key="1">
    <citation type="submission" date="2016-08" db="EMBL/GenBank/DDBJ databases">
        <title>Genome sequence of Clavibacter michiganensis spp strain CFBP7494.</title>
        <authorList>
            <person name="Thapa S.P."/>
            <person name="Coaker G."/>
            <person name="Jacques M.-A."/>
        </authorList>
    </citation>
    <scope>NUCLEOTIDE SEQUENCE [LARGE SCALE GENOMIC DNA]</scope>
    <source>
        <strain evidence="1">CFBP7494</strain>
    </source>
</reference>
<name>A0A251Y911_9MICO</name>
<dbReference type="CDD" id="cd00093">
    <property type="entry name" value="HTH_XRE"/>
    <property type="match status" value="1"/>
</dbReference>
<dbReference type="Pfam" id="PF01381">
    <property type="entry name" value="HTH_3"/>
    <property type="match status" value="1"/>
</dbReference>
<dbReference type="Proteomes" id="UP000194837">
    <property type="component" value="Unassembled WGS sequence"/>
</dbReference>
<evidence type="ECO:0000313" key="1">
    <source>
        <dbReference type="EMBL" id="OUE20750.1"/>
    </source>
</evidence>
<dbReference type="InterPro" id="IPR010982">
    <property type="entry name" value="Lambda_DNA-bd_dom_sf"/>
</dbReference>
<dbReference type="SMART" id="SM00530">
    <property type="entry name" value="HTH_XRE"/>
    <property type="match status" value="1"/>
</dbReference>
<organism evidence="1 2">
    <name type="scientific">Clavibacter michiganensis</name>
    <dbReference type="NCBI Taxonomy" id="28447"/>
    <lineage>
        <taxon>Bacteria</taxon>
        <taxon>Bacillati</taxon>
        <taxon>Actinomycetota</taxon>
        <taxon>Actinomycetes</taxon>
        <taxon>Micrococcales</taxon>
        <taxon>Microbacteriaceae</taxon>
        <taxon>Clavibacter</taxon>
    </lineage>
</organism>
<comment type="caution">
    <text evidence="1">The sequence shown here is derived from an EMBL/GenBank/DDBJ whole genome shotgun (WGS) entry which is preliminary data.</text>
</comment>
<protein>
    <submittedName>
        <fullName evidence="1">DNA-binding transcriptional repressor PuuR</fullName>
    </submittedName>
</protein>
<dbReference type="InterPro" id="IPR001387">
    <property type="entry name" value="Cro/C1-type_HTH"/>
</dbReference>
<dbReference type="RefSeq" id="WP_086521325.1">
    <property type="nucleotide sequence ID" value="NZ_MDJW01000008.1"/>
</dbReference>
<keyword evidence="1" id="KW-0238">DNA-binding</keyword>
<dbReference type="OrthoDB" id="5108126at2"/>
<dbReference type="PROSITE" id="PS50943">
    <property type="entry name" value="HTH_CROC1"/>
    <property type="match status" value="1"/>
</dbReference>
<accession>A0A251Y911</accession>
<dbReference type="Gene3D" id="1.10.260.40">
    <property type="entry name" value="lambda repressor-like DNA-binding domains"/>
    <property type="match status" value="1"/>
</dbReference>
<dbReference type="SUPFAM" id="SSF47413">
    <property type="entry name" value="lambda repressor-like DNA-binding domains"/>
    <property type="match status" value="1"/>
</dbReference>